<organism evidence="2 4">
    <name type="scientific">Thelephora terrestris</name>
    <dbReference type="NCBI Taxonomy" id="56493"/>
    <lineage>
        <taxon>Eukaryota</taxon>
        <taxon>Fungi</taxon>
        <taxon>Dikarya</taxon>
        <taxon>Basidiomycota</taxon>
        <taxon>Agaricomycotina</taxon>
        <taxon>Agaricomycetes</taxon>
        <taxon>Thelephorales</taxon>
        <taxon>Thelephoraceae</taxon>
        <taxon>Thelephora</taxon>
    </lineage>
</organism>
<accession>A0A9P6L2G1</accession>
<evidence type="ECO:0000313" key="3">
    <source>
        <dbReference type="EMBL" id="KAF9781629.1"/>
    </source>
</evidence>
<dbReference type="EMBL" id="WIUZ02000019">
    <property type="protein sequence ID" value="KAF9779681.1"/>
    <property type="molecule type" value="Genomic_DNA"/>
</dbReference>
<gene>
    <name evidence="3" type="ORF">BJ322DRAFT_1023018</name>
    <name evidence="2" type="ORF">BJ322DRAFT_1024527</name>
</gene>
<dbReference type="Proteomes" id="UP000736335">
    <property type="component" value="Unassembled WGS sequence"/>
</dbReference>
<dbReference type="EMBL" id="WIUZ02000013">
    <property type="protein sequence ID" value="KAF9781629.1"/>
    <property type="molecule type" value="Genomic_DNA"/>
</dbReference>
<feature type="compositionally biased region" description="Basic and acidic residues" evidence="1">
    <location>
        <begin position="144"/>
        <end position="153"/>
    </location>
</feature>
<dbReference type="AlphaFoldDB" id="A0A9P6L2G1"/>
<evidence type="ECO:0000313" key="4">
    <source>
        <dbReference type="Proteomes" id="UP000736335"/>
    </source>
</evidence>
<feature type="region of interest" description="Disordered" evidence="1">
    <location>
        <begin position="87"/>
        <end position="164"/>
    </location>
</feature>
<feature type="compositionally biased region" description="Basic and acidic residues" evidence="1">
    <location>
        <begin position="87"/>
        <end position="135"/>
    </location>
</feature>
<sequence length="164" mass="17912">MSKVARFGERDSPVVEYANAPADCHIIPASRISNLTWGGVNNYFILLAMGSPILEEMFEVFEIGVTFLEDRSDGRCIDVITRGARREGTAWKELGEKRPLEKDPGEKRPLEKDLGGKRPLEKEPGRKGPSEKEPGGKGPSEKGPGGKEPERKGPSTTEPLPKGS</sequence>
<protein>
    <submittedName>
        <fullName evidence="2">Uncharacterized protein</fullName>
    </submittedName>
</protein>
<comment type="caution">
    <text evidence="2">The sequence shown here is derived from an EMBL/GenBank/DDBJ whole genome shotgun (WGS) entry which is preliminary data.</text>
</comment>
<evidence type="ECO:0000256" key="1">
    <source>
        <dbReference type="SAM" id="MobiDB-lite"/>
    </source>
</evidence>
<proteinExistence type="predicted"/>
<reference evidence="2" key="1">
    <citation type="journal article" date="2020" name="Nat. Commun.">
        <title>Large-scale genome sequencing of mycorrhizal fungi provides insights into the early evolution of symbiotic traits.</title>
        <authorList>
            <person name="Miyauchi S."/>
            <person name="Kiss E."/>
            <person name="Kuo A."/>
            <person name="Drula E."/>
            <person name="Kohler A."/>
            <person name="Sanchez-Garcia M."/>
            <person name="Morin E."/>
            <person name="Andreopoulos B."/>
            <person name="Barry K.W."/>
            <person name="Bonito G."/>
            <person name="Buee M."/>
            <person name="Carver A."/>
            <person name="Chen C."/>
            <person name="Cichocki N."/>
            <person name="Clum A."/>
            <person name="Culley D."/>
            <person name="Crous P.W."/>
            <person name="Fauchery L."/>
            <person name="Girlanda M."/>
            <person name="Hayes R.D."/>
            <person name="Keri Z."/>
            <person name="LaButti K."/>
            <person name="Lipzen A."/>
            <person name="Lombard V."/>
            <person name="Magnuson J."/>
            <person name="Maillard F."/>
            <person name="Murat C."/>
            <person name="Nolan M."/>
            <person name="Ohm R.A."/>
            <person name="Pangilinan J."/>
            <person name="Pereira M.F."/>
            <person name="Perotto S."/>
            <person name="Peter M."/>
            <person name="Pfister S."/>
            <person name="Riley R."/>
            <person name="Sitrit Y."/>
            <person name="Stielow J.B."/>
            <person name="Szollosi G."/>
            <person name="Zifcakova L."/>
            <person name="Stursova M."/>
            <person name="Spatafora J.W."/>
            <person name="Tedersoo L."/>
            <person name="Vaario L.M."/>
            <person name="Yamada A."/>
            <person name="Yan M."/>
            <person name="Wang P."/>
            <person name="Xu J."/>
            <person name="Bruns T."/>
            <person name="Baldrian P."/>
            <person name="Vilgalys R."/>
            <person name="Dunand C."/>
            <person name="Henrissat B."/>
            <person name="Grigoriev I.V."/>
            <person name="Hibbett D."/>
            <person name="Nagy L.G."/>
            <person name="Martin F.M."/>
        </authorList>
    </citation>
    <scope>NUCLEOTIDE SEQUENCE</scope>
    <source>
        <strain evidence="2">UH-Tt-Lm1</strain>
    </source>
</reference>
<reference evidence="2" key="2">
    <citation type="submission" date="2020-11" db="EMBL/GenBank/DDBJ databases">
        <authorList>
            <consortium name="DOE Joint Genome Institute"/>
            <person name="Kuo A."/>
            <person name="Miyauchi S."/>
            <person name="Kiss E."/>
            <person name="Drula E."/>
            <person name="Kohler A."/>
            <person name="Sanchez-Garcia M."/>
            <person name="Andreopoulos B."/>
            <person name="Barry K.W."/>
            <person name="Bonito G."/>
            <person name="Buee M."/>
            <person name="Carver A."/>
            <person name="Chen C."/>
            <person name="Cichocki N."/>
            <person name="Clum A."/>
            <person name="Culley D."/>
            <person name="Crous P.W."/>
            <person name="Fauchery L."/>
            <person name="Girlanda M."/>
            <person name="Hayes R."/>
            <person name="Keri Z."/>
            <person name="Labutti K."/>
            <person name="Lipzen A."/>
            <person name="Lombard V."/>
            <person name="Magnuson J."/>
            <person name="Maillard F."/>
            <person name="Morin E."/>
            <person name="Murat C."/>
            <person name="Nolan M."/>
            <person name="Ohm R."/>
            <person name="Pangilinan J."/>
            <person name="Pereira M."/>
            <person name="Perotto S."/>
            <person name="Peter M."/>
            <person name="Riley R."/>
            <person name="Sitrit Y."/>
            <person name="Stielow B."/>
            <person name="Szollosi G."/>
            <person name="Zifcakova L."/>
            <person name="Stursova M."/>
            <person name="Spatafora J.W."/>
            <person name="Tedersoo L."/>
            <person name="Vaario L.-M."/>
            <person name="Yamada A."/>
            <person name="Yan M."/>
            <person name="Wang P."/>
            <person name="Xu J."/>
            <person name="Bruns T."/>
            <person name="Baldrian P."/>
            <person name="Vilgalys R."/>
            <person name="Henrissat B."/>
            <person name="Grigoriev I.V."/>
            <person name="Hibbett D."/>
            <person name="Nagy L.G."/>
            <person name="Martin F.M."/>
        </authorList>
    </citation>
    <scope>NUCLEOTIDE SEQUENCE</scope>
    <source>
        <strain evidence="2">UH-Tt-Lm1</strain>
    </source>
</reference>
<keyword evidence="4" id="KW-1185">Reference proteome</keyword>
<evidence type="ECO:0000313" key="2">
    <source>
        <dbReference type="EMBL" id="KAF9779681.1"/>
    </source>
</evidence>
<name>A0A9P6L2G1_9AGAM</name>